<dbReference type="InterPro" id="IPR057326">
    <property type="entry name" value="KR_dom"/>
</dbReference>
<dbReference type="CDD" id="cd05233">
    <property type="entry name" value="SDR_c"/>
    <property type="match status" value="1"/>
</dbReference>
<dbReference type="KEGG" id="slan:GV829_00290"/>
<dbReference type="PRINTS" id="PR00081">
    <property type="entry name" value="GDHRDH"/>
</dbReference>
<dbReference type="PANTHER" id="PTHR43391">
    <property type="entry name" value="RETINOL DEHYDROGENASE-RELATED"/>
    <property type="match status" value="1"/>
</dbReference>
<dbReference type="Proteomes" id="UP000503018">
    <property type="component" value="Chromosome"/>
</dbReference>
<evidence type="ECO:0000256" key="1">
    <source>
        <dbReference type="ARBA" id="ARBA00006484"/>
    </source>
</evidence>
<evidence type="ECO:0000313" key="5">
    <source>
        <dbReference type="Proteomes" id="UP000503018"/>
    </source>
</evidence>
<reference evidence="4 5" key="1">
    <citation type="submission" date="2020-01" db="EMBL/GenBank/DDBJ databases">
        <title>Sphingomonas sp. strain CSW-10.</title>
        <authorList>
            <person name="Chen W.-M."/>
        </authorList>
    </citation>
    <scope>NUCLEOTIDE SEQUENCE [LARGE SCALE GENOMIC DNA]</scope>
    <source>
        <strain evidence="4 5">CSW-10</strain>
    </source>
</reference>
<organism evidence="4 5">
    <name type="scientific">Sphingomonas lacunae</name>
    <dbReference type="NCBI Taxonomy" id="2698828"/>
    <lineage>
        <taxon>Bacteria</taxon>
        <taxon>Pseudomonadati</taxon>
        <taxon>Pseudomonadota</taxon>
        <taxon>Alphaproteobacteria</taxon>
        <taxon>Sphingomonadales</taxon>
        <taxon>Sphingomonadaceae</taxon>
        <taxon>Sphingomonas</taxon>
    </lineage>
</organism>
<dbReference type="InterPro" id="IPR036291">
    <property type="entry name" value="NAD(P)-bd_dom_sf"/>
</dbReference>
<evidence type="ECO:0000259" key="3">
    <source>
        <dbReference type="SMART" id="SM00822"/>
    </source>
</evidence>
<dbReference type="InterPro" id="IPR002347">
    <property type="entry name" value="SDR_fam"/>
</dbReference>
<dbReference type="Gene3D" id="3.40.50.720">
    <property type="entry name" value="NAD(P)-binding Rossmann-like Domain"/>
    <property type="match status" value="1"/>
</dbReference>
<dbReference type="Pfam" id="PF00106">
    <property type="entry name" value="adh_short"/>
    <property type="match status" value="1"/>
</dbReference>
<dbReference type="EMBL" id="CP053015">
    <property type="protein sequence ID" value="QJQ31082.1"/>
    <property type="molecule type" value="Genomic_DNA"/>
</dbReference>
<name>A0A6M4ARU7_9SPHN</name>
<dbReference type="SUPFAM" id="SSF51735">
    <property type="entry name" value="NAD(P)-binding Rossmann-fold domains"/>
    <property type="match status" value="1"/>
</dbReference>
<keyword evidence="5" id="KW-1185">Reference proteome</keyword>
<proteinExistence type="inferred from homology"/>
<keyword evidence="2" id="KW-0560">Oxidoreductase</keyword>
<dbReference type="RefSeq" id="WP_169943294.1">
    <property type="nucleotide sequence ID" value="NZ_CP053015.1"/>
</dbReference>
<dbReference type="InterPro" id="IPR020904">
    <property type="entry name" value="Sc_DH/Rdtase_CS"/>
</dbReference>
<accession>A0A6M4ARU7</accession>
<comment type="similarity">
    <text evidence="1">Belongs to the short-chain dehydrogenases/reductases (SDR) family.</text>
</comment>
<evidence type="ECO:0000313" key="4">
    <source>
        <dbReference type="EMBL" id="QJQ31082.1"/>
    </source>
</evidence>
<dbReference type="SMART" id="SM00822">
    <property type="entry name" value="PKS_KR"/>
    <property type="match status" value="1"/>
</dbReference>
<dbReference type="GO" id="GO:0016491">
    <property type="term" value="F:oxidoreductase activity"/>
    <property type="evidence" value="ECO:0007669"/>
    <property type="project" value="UniProtKB-KW"/>
</dbReference>
<gene>
    <name evidence="4" type="ORF">GV829_00290</name>
</gene>
<dbReference type="AlphaFoldDB" id="A0A6M4ARU7"/>
<dbReference type="PROSITE" id="PS00061">
    <property type="entry name" value="ADH_SHORT"/>
    <property type="match status" value="1"/>
</dbReference>
<feature type="domain" description="Ketoreductase" evidence="3">
    <location>
        <begin position="6"/>
        <end position="187"/>
    </location>
</feature>
<protein>
    <submittedName>
        <fullName evidence="4">SDR family oxidoreductase</fullName>
    </submittedName>
</protein>
<dbReference type="PANTHER" id="PTHR43391:SF26">
    <property type="entry name" value="BLL7251 PROTEIN"/>
    <property type="match status" value="1"/>
</dbReference>
<evidence type="ECO:0000256" key="2">
    <source>
        <dbReference type="ARBA" id="ARBA00023002"/>
    </source>
</evidence>
<sequence length="262" mass="27379">MDLAGKVAVVTGGAGGIGQALARRLMREGVKAVVIADLDATRLAELAADIGCDWQRCDVSKEAEVQALVADTAAKHGPIDLFCSNAGVLDVDADFSDATSAPNSGWERSWAVNVMAHVYAARACLPAMRERRSGHFLHTISAAGLLSQIGSGPYSTTKHAAIGFAEHLAIAHKDDGIGVSMLCPQGVDTAMIRRDTKGAPHPALADGVLSPEVVADIAIEGVKAGEFLILPHAEVASYMANKAASYPRWIGGMAKMRRGRNG</sequence>